<name>E8M6B1_PHOS4</name>
<organism evidence="8 9">
    <name type="scientific">Vibrio sinaloensis DSM 21326</name>
    <dbReference type="NCBI Taxonomy" id="945550"/>
    <lineage>
        <taxon>Bacteria</taxon>
        <taxon>Pseudomonadati</taxon>
        <taxon>Pseudomonadota</taxon>
        <taxon>Gammaproteobacteria</taxon>
        <taxon>Vibrionales</taxon>
        <taxon>Vibrionaceae</taxon>
        <taxon>Vibrio</taxon>
        <taxon>Vibrio oreintalis group</taxon>
    </lineage>
</organism>
<gene>
    <name evidence="8" type="ORF">VISI1226_00810</name>
</gene>
<feature type="transmembrane region" description="Helical" evidence="6">
    <location>
        <begin position="12"/>
        <end position="32"/>
    </location>
</feature>
<dbReference type="GO" id="GO:0016020">
    <property type="term" value="C:membrane"/>
    <property type="evidence" value="ECO:0007669"/>
    <property type="project" value="UniProtKB-SubCell"/>
</dbReference>
<dbReference type="SUPFAM" id="SSF58104">
    <property type="entry name" value="Methyl-accepting chemotaxis protein (MCP) signaling domain"/>
    <property type="match status" value="1"/>
</dbReference>
<dbReference type="Pfam" id="PF00015">
    <property type="entry name" value="MCPsignal"/>
    <property type="match status" value="1"/>
</dbReference>
<dbReference type="Proteomes" id="UP000006228">
    <property type="component" value="Unassembled WGS sequence"/>
</dbReference>
<dbReference type="PRINTS" id="PR00260">
    <property type="entry name" value="CHEMTRNSDUCR"/>
</dbReference>
<keyword evidence="6" id="KW-1133">Transmembrane helix</keyword>
<feature type="domain" description="Methyl-accepting transducer" evidence="7">
    <location>
        <begin position="274"/>
        <end position="510"/>
    </location>
</feature>
<dbReference type="Pfam" id="PF12729">
    <property type="entry name" value="4HB_MCP_1"/>
    <property type="match status" value="1"/>
</dbReference>
<evidence type="ECO:0000256" key="3">
    <source>
        <dbReference type="ARBA" id="ARBA00029447"/>
    </source>
</evidence>
<proteinExistence type="inferred from homology"/>
<keyword evidence="6" id="KW-0472">Membrane</keyword>
<sequence length="546" mass="60268">MQYLAQLKVRTRLALGFGTLVALMAVLTVVGIQKVNFIDMTLSEVTDINSVKQRYAINYRGSVHDRAIAIRDVAAARDMSEMNAFEQEIRRLERFYQESESNMQKMMTQGVLFTSQERDILSRIDQIQSRTLPLVEQVIAKKERGEDVTMLLLDQVRPNFSAWLAAINEFIDYQESLNQQLTPVARDQASGFQELMLALSGVALLISLVVGFIIERSFRLSLGGEPYVAQDAIQCMAEGELNQDNQSNEAGSILHSLSLMSDKLSNIVRNIRGASDQLVEQVEEVSRGSSSVFDSAQQQASLTEQMATRLESMHASIDEIAQIVNLSEQNSVNTSENARDGRQRISAVAEQMQSVTAAVNGTVEQVKLLEAKTKDIGGIVNMISEISEQTNLLALNAAIEAARAGESGRGFAVVAEEVRNLAKRTGEATTQIETMLKEVQSQTSASVSAMENTQPQVEACQKNTEEASQLLINIEQQAQDSLSRVRDIVVATQEQVQVVSELVVAMDQISSMSNESIHSMENNQVASQKLAQLSNHLKQEVAFFKI</sequence>
<evidence type="ECO:0000313" key="9">
    <source>
        <dbReference type="Proteomes" id="UP000006228"/>
    </source>
</evidence>
<dbReference type="OrthoDB" id="2489132at2"/>
<dbReference type="SMART" id="SM00283">
    <property type="entry name" value="MA"/>
    <property type="match status" value="1"/>
</dbReference>
<keyword evidence="2 4" id="KW-0807">Transducer</keyword>
<dbReference type="CDD" id="cd11386">
    <property type="entry name" value="MCP_signal"/>
    <property type="match status" value="1"/>
</dbReference>
<dbReference type="EMBL" id="AEVT01000058">
    <property type="protein sequence ID" value="EGA70561.1"/>
    <property type="molecule type" value="Genomic_DNA"/>
</dbReference>
<dbReference type="GO" id="GO:0006935">
    <property type="term" value="P:chemotaxis"/>
    <property type="evidence" value="ECO:0007669"/>
    <property type="project" value="InterPro"/>
</dbReference>
<dbReference type="GO" id="GO:0004888">
    <property type="term" value="F:transmembrane signaling receptor activity"/>
    <property type="evidence" value="ECO:0007669"/>
    <property type="project" value="InterPro"/>
</dbReference>
<evidence type="ECO:0000256" key="5">
    <source>
        <dbReference type="SAM" id="Coils"/>
    </source>
</evidence>
<dbReference type="PROSITE" id="PS50111">
    <property type="entry name" value="CHEMOTAXIS_TRANSDUC_2"/>
    <property type="match status" value="1"/>
</dbReference>
<evidence type="ECO:0000256" key="2">
    <source>
        <dbReference type="ARBA" id="ARBA00023224"/>
    </source>
</evidence>
<evidence type="ECO:0000256" key="1">
    <source>
        <dbReference type="ARBA" id="ARBA00004370"/>
    </source>
</evidence>
<comment type="subcellular location">
    <subcellularLocation>
        <location evidence="1">Membrane</location>
    </subcellularLocation>
</comment>
<keyword evidence="6" id="KW-0812">Transmembrane</keyword>
<reference evidence="8 9" key="1">
    <citation type="journal article" date="2012" name="Int. J. Syst. Evol. Microbiol.">
        <title>Vibrio caribbeanicus sp. nov., isolated from the marine sponge Scleritoderma cyanea.</title>
        <authorList>
            <person name="Hoffmann M."/>
            <person name="Monday S.R."/>
            <person name="Allard M.W."/>
            <person name="Strain E.A."/>
            <person name="Whittaker P."/>
            <person name="Naum M."/>
            <person name="McCarthy P.J."/>
            <person name="Lopez J.V."/>
            <person name="Fischer M."/>
            <person name="Brown E.W."/>
        </authorList>
    </citation>
    <scope>NUCLEOTIDE SEQUENCE [LARGE SCALE GENOMIC DNA]</scope>
    <source>
        <strain evidence="9">DSMZ 21326</strain>
    </source>
</reference>
<evidence type="ECO:0000313" key="8">
    <source>
        <dbReference type="EMBL" id="EGA70561.1"/>
    </source>
</evidence>
<dbReference type="InterPro" id="IPR004090">
    <property type="entry name" value="Chemotax_Me-accpt_rcpt"/>
</dbReference>
<comment type="similarity">
    <text evidence="3">Belongs to the methyl-accepting chemotaxis (MCP) protein family.</text>
</comment>
<dbReference type="RefSeq" id="WP_008076562.1">
    <property type="nucleotide sequence ID" value="NZ_AEVT01000058.1"/>
</dbReference>
<dbReference type="PANTHER" id="PTHR32089:SF112">
    <property type="entry name" value="LYSOZYME-LIKE PROTEIN-RELATED"/>
    <property type="match status" value="1"/>
</dbReference>
<dbReference type="InterPro" id="IPR004089">
    <property type="entry name" value="MCPsignal_dom"/>
</dbReference>
<dbReference type="CDD" id="cd19411">
    <property type="entry name" value="MCP2201-like_sensor"/>
    <property type="match status" value="1"/>
</dbReference>
<evidence type="ECO:0000256" key="4">
    <source>
        <dbReference type="PROSITE-ProRule" id="PRU00284"/>
    </source>
</evidence>
<dbReference type="InterPro" id="IPR047347">
    <property type="entry name" value="YvaQ-like_sensor"/>
</dbReference>
<keyword evidence="5" id="KW-0175">Coiled coil</keyword>
<evidence type="ECO:0000256" key="6">
    <source>
        <dbReference type="SAM" id="Phobius"/>
    </source>
</evidence>
<dbReference type="GO" id="GO:0007165">
    <property type="term" value="P:signal transduction"/>
    <property type="evidence" value="ECO:0007669"/>
    <property type="project" value="UniProtKB-KW"/>
</dbReference>
<dbReference type="FunFam" id="1.10.287.950:FF:000001">
    <property type="entry name" value="Methyl-accepting chemotaxis sensory transducer"/>
    <property type="match status" value="1"/>
</dbReference>
<accession>E8M6B1</accession>
<dbReference type="Gene3D" id="1.10.287.950">
    <property type="entry name" value="Methyl-accepting chemotaxis protein"/>
    <property type="match status" value="1"/>
</dbReference>
<dbReference type="InterPro" id="IPR024478">
    <property type="entry name" value="HlyB_4HB_MCP"/>
</dbReference>
<dbReference type="PANTHER" id="PTHR32089">
    <property type="entry name" value="METHYL-ACCEPTING CHEMOTAXIS PROTEIN MCPB"/>
    <property type="match status" value="1"/>
</dbReference>
<evidence type="ECO:0000259" key="7">
    <source>
        <dbReference type="PROSITE" id="PS50111"/>
    </source>
</evidence>
<feature type="coiled-coil region" evidence="5">
    <location>
        <begin position="82"/>
        <end position="109"/>
    </location>
</feature>
<comment type="caution">
    <text evidence="8">The sequence shown here is derived from an EMBL/GenBank/DDBJ whole genome shotgun (WGS) entry which is preliminary data.</text>
</comment>
<dbReference type="GeneID" id="95569135"/>
<dbReference type="eggNOG" id="COG0840">
    <property type="taxonomic scope" value="Bacteria"/>
</dbReference>
<dbReference type="AlphaFoldDB" id="E8M6B1"/>
<protein>
    <submittedName>
        <fullName evidence="8">Methyl-accepting chemotaxis protein</fullName>
    </submittedName>
</protein>